<comment type="caution">
    <text evidence="5">The sequence shown here is derived from an EMBL/GenBank/DDBJ whole genome shotgun (WGS) entry which is preliminary data.</text>
</comment>
<evidence type="ECO:0000256" key="2">
    <source>
        <dbReference type="SAM" id="MobiDB-lite"/>
    </source>
</evidence>
<dbReference type="PANTHER" id="PTHR46766">
    <property type="entry name" value="GLUTAMINE-RICH PROTEIN 2"/>
    <property type="match status" value="1"/>
</dbReference>
<dbReference type="InterPro" id="IPR038332">
    <property type="entry name" value="PPE_sf"/>
</dbReference>
<proteinExistence type="inferred from homology"/>
<organism evidence="5 6">
    <name type="scientific">[Mycobacterium] zoologicum</name>
    <dbReference type="NCBI Taxonomy" id="2872311"/>
    <lineage>
        <taxon>Bacteria</taxon>
        <taxon>Bacillati</taxon>
        <taxon>Actinomycetota</taxon>
        <taxon>Actinomycetes</taxon>
        <taxon>Mycobacteriales</taxon>
        <taxon>Mycobacteriaceae</taxon>
        <taxon>Mycolicibacter</taxon>
    </lineage>
</organism>
<dbReference type="InterPro" id="IPR043641">
    <property type="entry name" value="PPE-PPW_C"/>
</dbReference>
<dbReference type="Gene3D" id="1.20.1260.20">
    <property type="entry name" value="PPE superfamily"/>
    <property type="match status" value="1"/>
</dbReference>
<sequence>MASPPEVHSALLSSGSGPGPLLASAAAWSLLSNEYTAVADELTAVLGAVQSGAYQGPSAESYVAAHAPYLAWLNQASADSAASAVQLETAAGSYVSALAAMPTMAELAANHATHGVLVATNFFGINTIPIALNEADYGRMWVQAATVMGTYQAVAGSAVASVPQTAPAPQIVKTDATQAQSADDDENPLGLPQWLVDELQKLGIGNSQLAHDPTISNGFDQYLAQILQNFGYNWNPSGGTLNGFDYDYYTHPAQLSFWVARALELLEDFQYFGQLLSQNPVQAIQWFISWQLFDFPTHILEVAQFLAENPALIAALAVPAVAPLGAAGGLAGLAGLAALPPPAPATVPIVAVPDLLPAFSASTTPAVPPAPAPAPAPAPVPAAGGVGGPPPPAPPVGAGSVASATFLPYLLGPPGIGTGSGMTTGAGASRKSAEPRGSAAVAAAAEAGREQRLARRRRRVTKHRSGDGVMDLTVELKPDWADPGGEPEQPVTASARGAQLGGITGSSTREDAPATGLTVSTGGTYDDGPRMPLLPGTWQRRELEGN</sequence>
<protein>
    <submittedName>
        <fullName evidence="5">PPE family protein</fullName>
    </submittedName>
</protein>
<evidence type="ECO:0000256" key="1">
    <source>
        <dbReference type="ARBA" id="ARBA00010652"/>
    </source>
</evidence>
<feature type="compositionally biased region" description="Low complexity" evidence="2">
    <location>
        <begin position="425"/>
        <end position="446"/>
    </location>
</feature>
<feature type="compositionally biased region" description="Basic residues" evidence="2">
    <location>
        <begin position="454"/>
        <end position="463"/>
    </location>
</feature>
<reference evidence="5 6" key="1">
    <citation type="submission" date="2023-12" db="EMBL/GenBank/DDBJ databases">
        <title>Description of new species of Mycobacterium terrae complex isolated from sewage at the Sao Paulo Zoological Park Foundation in Brazil.</title>
        <authorList>
            <person name="Romagnoli C.L."/>
            <person name="Conceicao E.C."/>
            <person name="Machado E."/>
            <person name="Barreto L.B.P.F."/>
            <person name="Sharma A."/>
            <person name="Silva N.M."/>
            <person name="Marques L.E."/>
            <person name="Juliana M.A."/>
            <person name="Lourenco M.C.S."/>
            <person name="Digiampietri L.A."/>
            <person name="Suffys P.N."/>
            <person name="Viana-Niero C."/>
        </authorList>
    </citation>
    <scope>NUCLEOTIDE SEQUENCE [LARGE SCALE GENOMIC DNA]</scope>
    <source>
        <strain evidence="5 6">MYC123</strain>
    </source>
</reference>
<evidence type="ECO:0000313" key="6">
    <source>
        <dbReference type="Proteomes" id="UP001299046"/>
    </source>
</evidence>
<feature type="domain" description="PPE" evidence="3">
    <location>
        <begin position="1"/>
        <end position="163"/>
    </location>
</feature>
<dbReference type="RefSeq" id="WP_224865803.1">
    <property type="nucleotide sequence ID" value="NZ_JAYJJT010000002.1"/>
</dbReference>
<dbReference type="Proteomes" id="UP001299046">
    <property type="component" value="Unassembled WGS sequence"/>
</dbReference>
<gene>
    <name evidence="5" type="ORF">KV112_02540</name>
</gene>
<feature type="compositionally biased region" description="Pro residues" evidence="2">
    <location>
        <begin position="366"/>
        <end position="380"/>
    </location>
</feature>
<dbReference type="SUPFAM" id="SSF140459">
    <property type="entry name" value="PE/PPE dimer-like"/>
    <property type="match status" value="1"/>
</dbReference>
<evidence type="ECO:0000259" key="3">
    <source>
        <dbReference type="Pfam" id="PF00823"/>
    </source>
</evidence>
<feature type="region of interest" description="Disordered" evidence="2">
    <location>
        <begin position="364"/>
        <end position="391"/>
    </location>
</feature>
<feature type="domain" description="PPE-PPW subfamily C-terminal" evidence="4">
    <location>
        <begin position="492"/>
        <end position="538"/>
    </location>
</feature>
<name>A0ABU5YGS3_9MYCO</name>
<comment type="similarity">
    <text evidence="1">Belongs to the mycobacterial PPE family.</text>
</comment>
<dbReference type="Pfam" id="PF18878">
    <property type="entry name" value="PPE-PPW"/>
    <property type="match status" value="1"/>
</dbReference>
<keyword evidence="6" id="KW-1185">Reference proteome</keyword>
<feature type="region of interest" description="Disordered" evidence="2">
    <location>
        <begin position="420"/>
        <end position="546"/>
    </location>
</feature>
<evidence type="ECO:0000313" key="5">
    <source>
        <dbReference type="EMBL" id="MEB3048624.1"/>
    </source>
</evidence>
<dbReference type="InterPro" id="IPR000030">
    <property type="entry name" value="PPE_dom"/>
</dbReference>
<dbReference type="PANTHER" id="PTHR46766:SF1">
    <property type="entry name" value="GLUTAMINE-RICH PROTEIN 2"/>
    <property type="match status" value="1"/>
</dbReference>
<evidence type="ECO:0000259" key="4">
    <source>
        <dbReference type="Pfam" id="PF18878"/>
    </source>
</evidence>
<dbReference type="EMBL" id="JAYJJT010000002">
    <property type="protein sequence ID" value="MEB3048624.1"/>
    <property type="molecule type" value="Genomic_DNA"/>
</dbReference>
<accession>A0ABU5YGS3</accession>
<dbReference type="Pfam" id="PF00823">
    <property type="entry name" value="PPE"/>
    <property type="match status" value="1"/>
</dbReference>